<dbReference type="SUPFAM" id="SSF52833">
    <property type="entry name" value="Thioredoxin-like"/>
    <property type="match status" value="1"/>
</dbReference>
<feature type="domain" description="Glutaredoxin" evidence="5">
    <location>
        <begin position="13"/>
        <end position="75"/>
    </location>
</feature>
<dbReference type="InterPro" id="IPR036249">
    <property type="entry name" value="Thioredoxin-like_sf"/>
</dbReference>
<dbReference type="Gene3D" id="3.40.30.10">
    <property type="entry name" value="Glutaredoxin"/>
    <property type="match status" value="1"/>
</dbReference>
<reference evidence="6" key="1">
    <citation type="submission" date="2020-02" db="EMBL/GenBank/DDBJ databases">
        <authorList>
            <person name="Scholz U."/>
            <person name="Mascher M."/>
            <person name="Fiebig A."/>
        </authorList>
    </citation>
    <scope>NUCLEOTIDE SEQUENCE</scope>
</reference>
<evidence type="ECO:0000259" key="5">
    <source>
        <dbReference type="Pfam" id="PF00462"/>
    </source>
</evidence>
<dbReference type="AlphaFoldDB" id="A0A7I8KKY6"/>
<evidence type="ECO:0000256" key="3">
    <source>
        <dbReference type="ARBA" id="ARBA00022490"/>
    </source>
</evidence>
<dbReference type="PROSITE" id="PS51354">
    <property type="entry name" value="GLUTAREDOXIN_2"/>
    <property type="match status" value="1"/>
</dbReference>
<dbReference type="CDD" id="cd03419">
    <property type="entry name" value="GRX_GRXh_1_2_like"/>
    <property type="match status" value="1"/>
</dbReference>
<dbReference type="Proteomes" id="UP000663760">
    <property type="component" value="Chromosome 6"/>
</dbReference>
<dbReference type="InterPro" id="IPR011905">
    <property type="entry name" value="GlrX-like_pln_2"/>
</dbReference>
<dbReference type="GO" id="GO:0005737">
    <property type="term" value="C:cytoplasm"/>
    <property type="evidence" value="ECO:0007669"/>
    <property type="project" value="UniProtKB-SubCell"/>
</dbReference>
<accession>A0A7I8KKY6</accession>
<evidence type="ECO:0000313" key="6">
    <source>
        <dbReference type="EMBL" id="CAA7398453.1"/>
    </source>
</evidence>
<keyword evidence="4" id="KW-0676">Redox-active center</keyword>
<keyword evidence="7" id="KW-1185">Reference proteome</keyword>
<comment type="similarity">
    <text evidence="2">Belongs to the glutaredoxin family. CC-type subfamily.</text>
</comment>
<dbReference type="Pfam" id="PF00462">
    <property type="entry name" value="Glutaredoxin"/>
    <property type="match status" value="1"/>
</dbReference>
<name>A0A7I8KKY6_SPIIN</name>
<organism evidence="6 7">
    <name type="scientific">Spirodela intermedia</name>
    <name type="common">Intermediate duckweed</name>
    <dbReference type="NCBI Taxonomy" id="51605"/>
    <lineage>
        <taxon>Eukaryota</taxon>
        <taxon>Viridiplantae</taxon>
        <taxon>Streptophyta</taxon>
        <taxon>Embryophyta</taxon>
        <taxon>Tracheophyta</taxon>
        <taxon>Spermatophyta</taxon>
        <taxon>Magnoliopsida</taxon>
        <taxon>Liliopsida</taxon>
        <taxon>Araceae</taxon>
        <taxon>Lemnoideae</taxon>
        <taxon>Spirodela</taxon>
    </lineage>
</organism>
<dbReference type="EMBL" id="LR746269">
    <property type="protein sequence ID" value="CAA7398453.1"/>
    <property type="molecule type" value="Genomic_DNA"/>
</dbReference>
<evidence type="ECO:0000313" key="7">
    <source>
        <dbReference type="Proteomes" id="UP000663760"/>
    </source>
</evidence>
<dbReference type="InterPro" id="IPR002109">
    <property type="entry name" value="Glutaredoxin"/>
</dbReference>
<evidence type="ECO:0000256" key="2">
    <source>
        <dbReference type="ARBA" id="ARBA00007568"/>
    </source>
</evidence>
<keyword evidence="3" id="KW-0963">Cytoplasm</keyword>
<evidence type="ECO:0000256" key="1">
    <source>
        <dbReference type="ARBA" id="ARBA00004496"/>
    </source>
</evidence>
<comment type="subcellular location">
    <subcellularLocation>
        <location evidence="1">Cytoplasm</location>
    </subcellularLocation>
</comment>
<dbReference type="OrthoDB" id="418495at2759"/>
<protein>
    <recommendedName>
        <fullName evidence="5">Glutaredoxin domain-containing protein</fullName>
    </recommendedName>
</protein>
<dbReference type="NCBIfam" id="TIGR02189">
    <property type="entry name" value="GlrX-like_plant"/>
    <property type="match status" value="1"/>
</dbReference>
<proteinExistence type="inferred from homology"/>
<evidence type="ECO:0000256" key="4">
    <source>
        <dbReference type="ARBA" id="ARBA00023284"/>
    </source>
</evidence>
<sequence length="113" mass="12400">MDRVMRLASQKAVVIFSVSSCCLCHSMKSFFSNLGVSYAVHELDESPQGKQMQRELVKLVGRNTPVPAVFIGGRLLGSMDKVMAFHLSGDLLLILRDAGAIWLLPSKAGYKDD</sequence>
<dbReference type="PANTHER" id="PTHR10168">
    <property type="entry name" value="GLUTAREDOXIN"/>
    <property type="match status" value="1"/>
</dbReference>
<gene>
    <name evidence="6" type="ORF">SI8410_06009118</name>
</gene>